<dbReference type="InterPro" id="IPR022385">
    <property type="entry name" value="Rhs_assc_core"/>
</dbReference>
<dbReference type="Pfam" id="PF25023">
    <property type="entry name" value="TEN_YD-shell"/>
    <property type="match status" value="1"/>
</dbReference>
<feature type="domain" description="Teneurin-like YD-shell" evidence="4">
    <location>
        <begin position="880"/>
        <end position="961"/>
    </location>
</feature>
<sequence length="1219" mass="137456">MMHCHGFADREDGIRFVGDPVDVISGALLETTYDFRLEAPFAFEFLRHYNSDKCGENRGLGWGHRHDLDAELRFTYDNRVGYTGADGTHVSFPLLYADGTRTARLGYQLERVRSNWYRVHLPDDRVLEFDLWRSDLPARLVAISHPAGRVQLYYDRQSGLLTSLVDALGRTVRVDWVPISDPFGGPPRSQISTFTLESSPPGGAAEILLTYHYSSNGHLIGGTDRYGNSFAFDYDANGRMSKLSDRRGYTFHYSYDSRGRCVYSGAEDGVEAVHLEYLDGATIVTLADGGRWLYEHHDNYLARVVDPYGGEHVRELDDDGHLVAEVDAAGRRFTIERDATGKAIGRRDSVGRLWPMGEAPHEPEHYVAQNPREWEFGLLLPTEHGLPIRRDLEADFLPEHIVDALTPRRTGDINVDAAERWKETTVSDVQGLRLRVERLDGRRRSWSYDSSANRTRFTDFDGATWRWTFASWNSVRKIENPLGAVTELTESPRLKPASVVDASGLLTEYGYDLKNRLTSVKRDGAVRETYVRDATDELSEKLDGRGRWLLRFERGDEGRRVTLDMASGERHQLIYDAARRLESGVIETPDGRTHSYAFQYAWGHATRDVRNELGVERTFDNADLAEVRVLGLFATRYRRTFRNTLEIKDPTGAVQRLQVCRGGVVSRRMSNGRTEVTQYHPEGYCVAKIAYTGQGQRWSRHYERSGEGDLLATHDSSRGTHRYSYDTAHRLTGEVLPNGTAYSFLYTPGNTLIEAPGLRGATSSHQRVYDANGSRLEYDERQRVSLRRTPWGTFQFTYDSRDQLLAIHGPGFQWNARYDVLGRRIETTFNGKTTTFYWDGDRLAAEIRPDGQLRMYVYADHLALVPLMFVDYASIHADPKSGKRYFVFATHLGAPELIEDDAGNVVWRARYEAYGTAHVEMGADFHQPIRWPGHYFDEATRLHYVRFRYYSPELGQFLQSDPQGVQGGWNLHAYGQGNPLKYVDVRGFNDCPEREGPNKKKKGNADEEGAHAPPAPDGHAAKPPAKKALKDMSHEELRAHCEERAKALKKAFAAANPEAEEKTTLSVGIVEKNGDPSTRKVVVTTSADNQKLPRPVVKAMEPGEEPRQAPPHIARSPRRDNPNYDENGPKNRVTNPKRTTEPQIVDSDGSRESYTKANRGEPVEGTQHHAEQRMENGAAENGENLLAQQPTKPCCPGCTTVLGEGGNLSKVPNPTLAGW</sequence>
<dbReference type="InterPro" id="IPR045351">
    <property type="entry name" value="DUF6531"/>
</dbReference>
<name>A0ABZ2KKF6_9BACT</name>
<accession>A0ABZ2KKF6</accession>
<evidence type="ECO:0000256" key="2">
    <source>
        <dbReference type="SAM" id="MobiDB-lite"/>
    </source>
</evidence>
<dbReference type="Gene3D" id="2.180.10.10">
    <property type="entry name" value="RHS repeat-associated core"/>
    <property type="match status" value="1"/>
</dbReference>
<dbReference type="NCBIfam" id="TIGR03696">
    <property type="entry name" value="Rhs_assc_core"/>
    <property type="match status" value="1"/>
</dbReference>
<proteinExistence type="predicted"/>
<protein>
    <submittedName>
        <fullName evidence="5">DUF6531 domain-containing protein</fullName>
    </submittedName>
</protein>
<dbReference type="NCBIfam" id="TIGR01643">
    <property type="entry name" value="YD_repeat_2x"/>
    <property type="match status" value="1"/>
</dbReference>
<dbReference type="PANTHER" id="PTHR32305:SF15">
    <property type="entry name" value="PROTEIN RHSA-RELATED"/>
    <property type="match status" value="1"/>
</dbReference>
<keyword evidence="6" id="KW-1185">Reference proteome</keyword>
<dbReference type="EMBL" id="CP089982">
    <property type="protein sequence ID" value="WXA96846.1"/>
    <property type="molecule type" value="Genomic_DNA"/>
</dbReference>
<keyword evidence="1" id="KW-0677">Repeat</keyword>
<dbReference type="InterPro" id="IPR006530">
    <property type="entry name" value="YD"/>
</dbReference>
<dbReference type="Proteomes" id="UP001379533">
    <property type="component" value="Chromosome"/>
</dbReference>
<evidence type="ECO:0000259" key="4">
    <source>
        <dbReference type="Pfam" id="PF25023"/>
    </source>
</evidence>
<dbReference type="Pfam" id="PF05593">
    <property type="entry name" value="RHS_repeat"/>
    <property type="match status" value="1"/>
</dbReference>
<gene>
    <name evidence="5" type="ORF">LZC95_08350</name>
</gene>
<feature type="region of interest" description="Disordered" evidence="2">
    <location>
        <begin position="985"/>
        <end position="1033"/>
    </location>
</feature>
<organism evidence="5 6">
    <name type="scientific">Pendulispora brunnea</name>
    <dbReference type="NCBI Taxonomy" id="2905690"/>
    <lineage>
        <taxon>Bacteria</taxon>
        <taxon>Pseudomonadati</taxon>
        <taxon>Myxococcota</taxon>
        <taxon>Myxococcia</taxon>
        <taxon>Myxococcales</taxon>
        <taxon>Sorangiineae</taxon>
        <taxon>Pendulisporaceae</taxon>
        <taxon>Pendulispora</taxon>
    </lineage>
</organism>
<dbReference type="InterPro" id="IPR056823">
    <property type="entry name" value="TEN-like_YD-shell"/>
</dbReference>
<dbReference type="PANTHER" id="PTHR32305">
    <property type="match status" value="1"/>
</dbReference>
<feature type="compositionally biased region" description="Basic and acidic residues" evidence="2">
    <location>
        <begin position="991"/>
        <end position="1010"/>
    </location>
</feature>
<dbReference type="RefSeq" id="WP_394847462.1">
    <property type="nucleotide sequence ID" value="NZ_CP089982.1"/>
</dbReference>
<reference evidence="5 6" key="1">
    <citation type="submission" date="2021-12" db="EMBL/GenBank/DDBJ databases">
        <title>Discovery of the Pendulisporaceae a myxobacterial family with distinct sporulation behavior and unique specialized metabolism.</title>
        <authorList>
            <person name="Garcia R."/>
            <person name="Popoff A."/>
            <person name="Bader C.D."/>
            <person name="Loehr J."/>
            <person name="Walesch S."/>
            <person name="Walt C."/>
            <person name="Boldt J."/>
            <person name="Bunk B."/>
            <person name="Haeckl F.J.F.P.J."/>
            <person name="Gunesch A.P."/>
            <person name="Birkelbach J."/>
            <person name="Nuebel U."/>
            <person name="Pietschmann T."/>
            <person name="Bach T."/>
            <person name="Mueller R."/>
        </authorList>
    </citation>
    <scope>NUCLEOTIDE SEQUENCE [LARGE SCALE GENOMIC DNA]</scope>
    <source>
        <strain evidence="5 6">MSr12523</strain>
    </source>
</reference>
<feature type="compositionally biased region" description="Basic and acidic residues" evidence="2">
    <location>
        <begin position="1148"/>
        <end position="1174"/>
    </location>
</feature>
<evidence type="ECO:0000313" key="6">
    <source>
        <dbReference type="Proteomes" id="UP001379533"/>
    </source>
</evidence>
<evidence type="ECO:0000313" key="5">
    <source>
        <dbReference type="EMBL" id="WXA96846.1"/>
    </source>
</evidence>
<dbReference type="InterPro" id="IPR050708">
    <property type="entry name" value="T6SS_VgrG/RHS"/>
</dbReference>
<feature type="region of interest" description="Disordered" evidence="2">
    <location>
        <begin position="1054"/>
        <end position="1219"/>
    </location>
</feature>
<dbReference type="Pfam" id="PF20148">
    <property type="entry name" value="DUF6531"/>
    <property type="match status" value="1"/>
</dbReference>
<dbReference type="InterPro" id="IPR031325">
    <property type="entry name" value="RHS_repeat"/>
</dbReference>
<evidence type="ECO:0000259" key="3">
    <source>
        <dbReference type="Pfam" id="PF20148"/>
    </source>
</evidence>
<feature type="domain" description="DUF6531" evidence="3">
    <location>
        <begin position="18"/>
        <end position="92"/>
    </location>
</feature>
<evidence type="ECO:0000256" key="1">
    <source>
        <dbReference type="ARBA" id="ARBA00022737"/>
    </source>
</evidence>